<dbReference type="Proteomes" id="UP000724874">
    <property type="component" value="Unassembled WGS sequence"/>
</dbReference>
<comment type="caution">
    <text evidence="1">The sequence shown here is derived from an EMBL/GenBank/DDBJ whole genome shotgun (WGS) entry which is preliminary data.</text>
</comment>
<sequence>MFIVTITVIIYIHINKQRDAAQREAPERGDVNKYTSQELRKMGDRALDFRYTL</sequence>
<protein>
    <submittedName>
        <fullName evidence="1">Uncharacterized protein</fullName>
    </submittedName>
</protein>
<reference evidence="1" key="1">
    <citation type="submission" date="2020-11" db="EMBL/GenBank/DDBJ databases">
        <authorList>
            <consortium name="DOE Joint Genome Institute"/>
            <person name="Ahrendt S."/>
            <person name="Riley R."/>
            <person name="Andreopoulos W."/>
            <person name="LaButti K."/>
            <person name="Pangilinan J."/>
            <person name="Ruiz-duenas F.J."/>
            <person name="Barrasa J.M."/>
            <person name="Sanchez-Garcia M."/>
            <person name="Camarero S."/>
            <person name="Miyauchi S."/>
            <person name="Serrano A."/>
            <person name="Linde D."/>
            <person name="Babiker R."/>
            <person name="Drula E."/>
            <person name="Ayuso-Fernandez I."/>
            <person name="Pacheco R."/>
            <person name="Padilla G."/>
            <person name="Ferreira P."/>
            <person name="Barriuso J."/>
            <person name="Kellner H."/>
            <person name="Castanera R."/>
            <person name="Alfaro M."/>
            <person name="Ramirez L."/>
            <person name="Pisabarro A.G."/>
            <person name="Kuo A."/>
            <person name="Tritt A."/>
            <person name="Lipzen A."/>
            <person name="He G."/>
            <person name="Yan M."/>
            <person name="Ng V."/>
            <person name="Cullen D."/>
            <person name="Martin F."/>
            <person name="Rosso M.-N."/>
            <person name="Henrissat B."/>
            <person name="Hibbett D."/>
            <person name="Martinez A.T."/>
            <person name="Grigoriev I.V."/>
        </authorList>
    </citation>
    <scope>NUCLEOTIDE SEQUENCE</scope>
    <source>
        <strain evidence="1">AH 44721</strain>
    </source>
</reference>
<dbReference type="OrthoDB" id="2985014at2759"/>
<dbReference type="AlphaFoldDB" id="A0A9P5THZ4"/>
<name>A0A9P5THZ4_GYMJU</name>
<gene>
    <name evidence="1" type="ORF">CPB84DRAFT_1790414</name>
</gene>
<accession>A0A9P5THZ4</accession>
<keyword evidence="2" id="KW-1185">Reference proteome</keyword>
<proteinExistence type="predicted"/>
<organism evidence="1 2">
    <name type="scientific">Gymnopilus junonius</name>
    <name type="common">Spectacular rustgill mushroom</name>
    <name type="synonym">Gymnopilus spectabilis subsp. junonius</name>
    <dbReference type="NCBI Taxonomy" id="109634"/>
    <lineage>
        <taxon>Eukaryota</taxon>
        <taxon>Fungi</taxon>
        <taxon>Dikarya</taxon>
        <taxon>Basidiomycota</taxon>
        <taxon>Agaricomycotina</taxon>
        <taxon>Agaricomycetes</taxon>
        <taxon>Agaricomycetidae</taxon>
        <taxon>Agaricales</taxon>
        <taxon>Agaricineae</taxon>
        <taxon>Hymenogastraceae</taxon>
        <taxon>Gymnopilus</taxon>
    </lineage>
</organism>
<evidence type="ECO:0000313" key="2">
    <source>
        <dbReference type="Proteomes" id="UP000724874"/>
    </source>
</evidence>
<evidence type="ECO:0000313" key="1">
    <source>
        <dbReference type="EMBL" id="KAF8883087.1"/>
    </source>
</evidence>
<dbReference type="EMBL" id="JADNYJ010000118">
    <property type="protein sequence ID" value="KAF8883087.1"/>
    <property type="molecule type" value="Genomic_DNA"/>
</dbReference>